<dbReference type="InterPro" id="IPR005537">
    <property type="entry name" value="RAMP_III_fam"/>
</dbReference>
<feature type="domain" description="CRISPR type III-associated protein" evidence="2">
    <location>
        <begin position="11"/>
        <end position="244"/>
    </location>
</feature>
<dbReference type="GO" id="GO:0051607">
    <property type="term" value="P:defense response to virus"/>
    <property type="evidence" value="ECO:0007669"/>
    <property type="project" value="UniProtKB-KW"/>
</dbReference>
<proteinExistence type="predicted"/>
<name>D3S2E0_FERPA</name>
<protein>
    <recommendedName>
        <fullName evidence="2">CRISPR type III-associated protein domain-containing protein</fullName>
    </recommendedName>
</protein>
<sequence length="253" mass="28640">MRKYIKYKIELVTKAPFRIGGVRPVPGTTDVDSPIVKLGNKVVVQGTSLKGALRAELERYLIDQFFDKENKRWTEEWMKPCIPADVKTVSPDEKKLIERGLYKYSCSYPNKDDYICPVCYLLGARGLVGFVEVPFLKMEKGDVALLQFIREDRVVGTSAKGEKGALGKYEAVPEGSVFKGVMTILEEDDIIGWKLGEPRDLAESKGDKWLESGRWTKEKILKELIEDRIKAITKLGGYKSKGFGDVQIDIRRI</sequence>
<dbReference type="KEGG" id="fpl:Ferp_0289"/>
<evidence type="ECO:0000259" key="2">
    <source>
        <dbReference type="Pfam" id="PF03787"/>
    </source>
</evidence>
<dbReference type="STRING" id="589924.Ferp_0289"/>
<evidence type="ECO:0000313" key="3">
    <source>
        <dbReference type="EMBL" id="ADC64470.1"/>
    </source>
</evidence>
<keyword evidence="4" id="KW-1185">Reference proteome</keyword>
<dbReference type="Pfam" id="PF03787">
    <property type="entry name" value="RAMPs"/>
    <property type="match status" value="1"/>
</dbReference>
<dbReference type="eggNOG" id="arCOG02658">
    <property type="taxonomic scope" value="Archaea"/>
</dbReference>
<evidence type="ECO:0000313" key="4">
    <source>
        <dbReference type="Proteomes" id="UP000002613"/>
    </source>
</evidence>
<dbReference type="InterPro" id="IPR052216">
    <property type="entry name" value="CRISPR_Csm3_endoribonuclease"/>
</dbReference>
<dbReference type="HOGENOM" id="CLU_1096685_0_0_2"/>
<dbReference type="PANTHER" id="PTHR35579">
    <property type="entry name" value="CRISPR SYSTEM CMS ENDORIBONUCLEASE CSM3"/>
    <property type="match status" value="1"/>
</dbReference>
<reference evidence="3 4" key="2">
    <citation type="journal article" date="2011" name="Stand. Genomic Sci.">
        <title>Complete genome sequence of Ferroglobus placidus AEDII12DO.</title>
        <authorList>
            <person name="Anderson I."/>
            <person name="Risso C."/>
            <person name="Holmes D."/>
            <person name="Lucas S."/>
            <person name="Copeland A."/>
            <person name="Lapidus A."/>
            <person name="Cheng J.F."/>
            <person name="Bruce D."/>
            <person name="Goodwin L."/>
            <person name="Pitluck S."/>
            <person name="Saunders E."/>
            <person name="Brettin T."/>
            <person name="Detter J.C."/>
            <person name="Han C."/>
            <person name="Tapia R."/>
            <person name="Larimer F."/>
            <person name="Land M."/>
            <person name="Hauser L."/>
            <person name="Woyke T."/>
            <person name="Lovley D."/>
            <person name="Kyrpides N."/>
            <person name="Ivanova N."/>
        </authorList>
    </citation>
    <scope>NUCLEOTIDE SEQUENCE [LARGE SCALE GENOMIC DNA]</scope>
    <source>
        <strain evidence="4">DSM 10642 / AEDII12DO</strain>
    </source>
</reference>
<accession>D3S2E0</accession>
<dbReference type="RefSeq" id="WP_012964817.1">
    <property type="nucleotide sequence ID" value="NC_013849.1"/>
</dbReference>
<dbReference type="GeneID" id="8777786"/>
<dbReference type="PANTHER" id="PTHR35579:SF6">
    <property type="entry name" value="DUF324 DOMAIN-CONTAINING PROTEIN"/>
    <property type="match status" value="1"/>
</dbReference>
<organism evidence="3 4">
    <name type="scientific">Ferroglobus placidus (strain DSM 10642 / AEDII12DO)</name>
    <dbReference type="NCBI Taxonomy" id="589924"/>
    <lineage>
        <taxon>Archaea</taxon>
        <taxon>Methanobacteriati</taxon>
        <taxon>Methanobacteriota</taxon>
        <taxon>Archaeoglobi</taxon>
        <taxon>Archaeoglobales</taxon>
        <taxon>Archaeoglobaceae</taxon>
        <taxon>Ferroglobus</taxon>
    </lineage>
</organism>
<keyword evidence="1" id="KW-0051">Antiviral defense</keyword>
<dbReference type="PaxDb" id="589924-Ferp_0289"/>
<gene>
    <name evidence="3" type="ordered locus">Ferp_0289</name>
</gene>
<dbReference type="EMBL" id="CP001899">
    <property type="protein sequence ID" value="ADC64470.1"/>
    <property type="molecule type" value="Genomic_DNA"/>
</dbReference>
<evidence type="ECO:0000256" key="1">
    <source>
        <dbReference type="ARBA" id="ARBA00023118"/>
    </source>
</evidence>
<dbReference type="Proteomes" id="UP000002613">
    <property type="component" value="Chromosome"/>
</dbReference>
<reference evidence="4" key="1">
    <citation type="submission" date="2010-02" db="EMBL/GenBank/DDBJ databases">
        <title>Complete sequence of Ferroglobus placidus DSM 10642.</title>
        <authorList>
            <consortium name="US DOE Joint Genome Institute"/>
            <person name="Lucas S."/>
            <person name="Copeland A."/>
            <person name="Lapidus A."/>
            <person name="Cheng J.-F."/>
            <person name="Bruce D."/>
            <person name="Goodwin L."/>
            <person name="Pitluck S."/>
            <person name="Saunders E."/>
            <person name="Brettin T."/>
            <person name="Detter J.C."/>
            <person name="Han C."/>
            <person name="Tapia R."/>
            <person name="Larimer F."/>
            <person name="Land M."/>
            <person name="Hauser L."/>
            <person name="Kyrpides N."/>
            <person name="Ivanova N."/>
            <person name="Holmes D."/>
            <person name="Lovley D."/>
            <person name="Kyrpides N."/>
            <person name="Anderson I.J."/>
            <person name="Woyke T."/>
        </authorList>
    </citation>
    <scope>NUCLEOTIDE SEQUENCE [LARGE SCALE GENOMIC DNA]</scope>
    <source>
        <strain evidence="4">DSM 10642 / AEDII12DO</strain>
    </source>
</reference>
<dbReference type="OrthoDB" id="44077at2157"/>
<dbReference type="AlphaFoldDB" id="D3S2E0"/>